<proteinExistence type="predicted"/>
<evidence type="ECO:0000313" key="10">
    <source>
        <dbReference type="Proteomes" id="UP000756346"/>
    </source>
</evidence>
<dbReference type="PANTHER" id="PTHR47171:SF1">
    <property type="entry name" value="ZN(II)2CYS6 TRANSCRIPTION FACTOR (EUROFUNG)"/>
    <property type="match status" value="1"/>
</dbReference>
<keyword evidence="2" id="KW-0862">Zinc</keyword>
<keyword evidence="1" id="KW-0479">Metal-binding</keyword>
<feature type="region of interest" description="Disordered" evidence="7">
    <location>
        <begin position="1"/>
        <end position="37"/>
    </location>
</feature>
<dbReference type="GO" id="GO:0003677">
    <property type="term" value="F:DNA binding"/>
    <property type="evidence" value="ECO:0007669"/>
    <property type="project" value="UniProtKB-KW"/>
</dbReference>
<dbReference type="Gene3D" id="4.10.240.10">
    <property type="entry name" value="Zn(2)-C6 fungal-type DNA-binding domain"/>
    <property type="match status" value="1"/>
</dbReference>
<accession>A0A9P8YDV5</accession>
<dbReference type="GO" id="GO:0008270">
    <property type="term" value="F:zinc ion binding"/>
    <property type="evidence" value="ECO:0007669"/>
    <property type="project" value="InterPro"/>
</dbReference>
<keyword evidence="3" id="KW-0805">Transcription regulation</keyword>
<dbReference type="SUPFAM" id="SSF57701">
    <property type="entry name" value="Zn2/Cys6 DNA-binding domain"/>
    <property type="match status" value="1"/>
</dbReference>
<feature type="domain" description="Zn(2)-C6 fungal-type" evidence="8">
    <location>
        <begin position="47"/>
        <end position="79"/>
    </location>
</feature>
<evidence type="ECO:0000256" key="7">
    <source>
        <dbReference type="SAM" id="MobiDB-lite"/>
    </source>
</evidence>
<evidence type="ECO:0000256" key="6">
    <source>
        <dbReference type="ARBA" id="ARBA00023242"/>
    </source>
</evidence>
<feature type="region of interest" description="Disordered" evidence="7">
    <location>
        <begin position="613"/>
        <end position="682"/>
    </location>
</feature>
<keyword evidence="10" id="KW-1185">Reference proteome</keyword>
<dbReference type="CDD" id="cd00067">
    <property type="entry name" value="GAL4"/>
    <property type="match status" value="1"/>
</dbReference>
<dbReference type="CDD" id="cd12148">
    <property type="entry name" value="fungal_TF_MHR"/>
    <property type="match status" value="1"/>
</dbReference>
<dbReference type="EMBL" id="JAGTJQ010000002">
    <property type="protein sequence ID" value="KAH7037191.1"/>
    <property type="molecule type" value="Genomic_DNA"/>
</dbReference>
<dbReference type="RefSeq" id="XP_046016312.1">
    <property type="nucleotide sequence ID" value="XM_046160817.1"/>
</dbReference>
<evidence type="ECO:0000313" key="9">
    <source>
        <dbReference type="EMBL" id="KAH7037191.1"/>
    </source>
</evidence>
<dbReference type="AlphaFoldDB" id="A0A9P8YDV5"/>
<keyword evidence="5" id="KW-0804">Transcription</keyword>
<dbReference type="InterPro" id="IPR001138">
    <property type="entry name" value="Zn2Cys6_DnaBD"/>
</dbReference>
<evidence type="ECO:0000256" key="2">
    <source>
        <dbReference type="ARBA" id="ARBA00022833"/>
    </source>
</evidence>
<dbReference type="PROSITE" id="PS00463">
    <property type="entry name" value="ZN2_CY6_FUNGAL_1"/>
    <property type="match status" value="1"/>
</dbReference>
<gene>
    <name evidence="9" type="ORF">B0I36DRAFT_380453</name>
</gene>
<evidence type="ECO:0000259" key="8">
    <source>
        <dbReference type="PROSITE" id="PS50048"/>
    </source>
</evidence>
<dbReference type="InterPro" id="IPR036864">
    <property type="entry name" value="Zn2-C6_fun-type_DNA-bd_sf"/>
</dbReference>
<dbReference type="SMART" id="SM00906">
    <property type="entry name" value="Fungal_trans"/>
    <property type="match status" value="1"/>
</dbReference>
<evidence type="ECO:0000256" key="1">
    <source>
        <dbReference type="ARBA" id="ARBA00022723"/>
    </source>
</evidence>
<keyword evidence="4" id="KW-0238">DNA-binding</keyword>
<evidence type="ECO:0000256" key="5">
    <source>
        <dbReference type="ARBA" id="ARBA00023163"/>
    </source>
</evidence>
<reference evidence="9" key="1">
    <citation type="journal article" date="2021" name="Nat. Commun.">
        <title>Genetic determinants of endophytism in the Arabidopsis root mycobiome.</title>
        <authorList>
            <person name="Mesny F."/>
            <person name="Miyauchi S."/>
            <person name="Thiergart T."/>
            <person name="Pickel B."/>
            <person name="Atanasova L."/>
            <person name="Karlsson M."/>
            <person name="Huettel B."/>
            <person name="Barry K.W."/>
            <person name="Haridas S."/>
            <person name="Chen C."/>
            <person name="Bauer D."/>
            <person name="Andreopoulos W."/>
            <person name="Pangilinan J."/>
            <person name="LaButti K."/>
            <person name="Riley R."/>
            <person name="Lipzen A."/>
            <person name="Clum A."/>
            <person name="Drula E."/>
            <person name="Henrissat B."/>
            <person name="Kohler A."/>
            <person name="Grigoriev I.V."/>
            <person name="Martin F.M."/>
            <person name="Hacquard S."/>
        </authorList>
    </citation>
    <scope>NUCLEOTIDE SEQUENCE</scope>
    <source>
        <strain evidence="9">MPI-CAGE-CH-0230</strain>
    </source>
</reference>
<dbReference type="SMART" id="SM00066">
    <property type="entry name" value="GAL4"/>
    <property type="match status" value="1"/>
</dbReference>
<evidence type="ECO:0000256" key="4">
    <source>
        <dbReference type="ARBA" id="ARBA00023125"/>
    </source>
</evidence>
<dbReference type="PROSITE" id="PS50048">
    <property type="entry name" value="ZN2_CY6_FUNGAL_2"/>
    <property type="match status" value="1"/>
</dbReference>
<evidence type="ECO:0000256" key="3">
    <source>
        <dbReference type="ARBA" id="ARBA00023015"/>
    </source>
</evidence>
<dbReference type="Pfam" id="PF00172">
    <property type="entry name" value="Zn_clus"/>
    <property type="match status" value="1"/>
</dbReference>
<dbReference type="GO" id="GO:0006351">
    <property type="term" value="P:DNA-templated transcription"/>
    <property type="evidence" value="ECO:0007669"/>
    <property type="project" value="InterPro"/>
</dbReference>
<sequence length="836" mass="92745">MSSATIDTGTTSAALGTSETTPVAESKSARTSAAHTTYRRRQRAAQACETCHARKVRCDVSMLGVPCTNCAAFRVECQVPQRNALFAANVNSSSIAGPRRLESVIAPKVPAQTSTQAPTTLYHMSEQGPMPALTEEQAQDQTIAATMLRDLMNKTEFTVPDLGETDQVTFLGESASVNWIIRDHNHPLHYPMAARFGQLGAAGPRRLDSLEMDILDQRGAFRLPPKPIRDELVAAFFKWVHPLVPAINKTQFMRDYEDPSKSTSLFLLQTIMLAGSRVCRHPRVSGNVDSQKQLSQTFYDRAKALYDAGYETDRIKMIQGLILMSWFCGTPTAVTDNSFFWISVAISVAEGAGMHRSIERSNLSRSQKRTWKRIWWTLYTRDREIAITLGRPCIIKLEDSDVEPATADDLIDDEADTVDINRSAPSTEAQFFLDFVRLCDIITVILSEQYSVNRHRPRNAALDLIQSDMALGEWMQDCQLRWSESDHNFWSAMLSLYYHTAVCLLHRPYLPSGEATGSTRNSAAGSRLSRNMAYHSADAITLIVEVLTAKDELLYCPSFVQYSLLCAVTLHRRREHDPDPANVNDVGRQIETSNITLQKILKTAPMSDTVRTWVEPAPRPTHILTSTSKNHIKEKRRSQSFLSHPSMGPPGQSIKSLNASNPSSRRLSNTQKSSVQPDFAPLDSAPRTLTAVDNASAVPGVPADMLSVFGLTPVSPEQVALPERKEPHGRQTTEIAAALPPPAFQYSGSYQQAAEPMDVEDGSSEQYLPLSPMTWDNQQIYESTLDGGNVLRPGGFEGHRHNTVGFMGTTSGLPGAFTDIAMDDWFRYFGVHEEQE</sequence>
<dbReference type="Pfam" id="PF04082">
    <property type="entry name" value="Fungal_trans"/>
    <property type="match status" value="1"/>
</dbReference>
<feature type="compositionally biased region" description="Polar residues" evidence="7">
    <location>
        <begin position="653"/>
        <end position="676"/>
    </location>
</feature>
<dbReference type="InterPro" id="IPR052073">
    <property type="entry name" value="Amide_Lactam_Regulators"/>
</dbReference>
<dbReference type="Proteomes" id="UP000756346">
    <property type="component" value="Unassembled WGS sequence"/>
</dbReference>
<dbReference type="OrthoDB" id="5121955at2759"/>
<organism evidence="9 10">
    <name type="scientific">Microdochium trichocladiopsis</name>
    <dbReference type="NCBI Taxonomy" id="1682393"/>
    <lineage>
        <taxon>Eukaryota</taxon>
        <taxon>Fungi</taxon>
        <taxon>Dikarya</taxon>
        <taxon>Ascomycota</taxon>
        <taxon>Pezizomycotina</taxon>
        <taxon>Sordariomycetes</taxon>
        <taxon>Xylariomycetidae</taxon>
        <taxon>Xylariales</taxon>
        <taxon>Microdochiaceae</taxon>
        <taxon>Microdochium</taxon>
    </lineage>
</organism>
<dbReference type="GeneID" id="70190363"/>
<keyword evidence="6" id="KW-0539">Nucleus</keyword>
<dbReference type="InterPro" id="IPR007219">
    <property type="entry name" value="XnlR_reg_dom"/>
</dbReference>
<dbReference type="GO" id="GO:0000981">
    <property type="term" value="F:DNA-binding transcription factor activity, RNA polymerase II-specific"/>
    <property type="evidence" value="ECO:0007669"/>
    <property type="project" value="InterPro"/>
</dbReference>
<comment type="caution">
    <text evidence="9">The sequence shown here is derived from an EMBL/GenBank/DDBJ whole genome shotgun (WGS) entry which is preliminary data.</text>
</comment>
<dbReference type="PANTHER" id="PTHR47171">
    <property type="entry name" value="FARA-RELATED"/>
    <property type="match status" value="1"/>
</dbReference>
<feature type="compositionally biased region" description="Polar residues" evidence="7">
    <location>
        <begin position="1"/>
        <end position="35"/>
    </location>
</feature>
<name>A0A9P8YDV5_9PEZI</name>
<protein>
    <submittedName>
        <fullName evidence="9">Fungal-specific transcription factor domain-containing protein</fullName>
    </submittedName>
</protein>